<organism evidence="5 6">
    <name type="scientific">Rhizobium esperanzae</name>
    <dbReference type="NCBI Taxonomy" id="1967781"/>
    <lineage>
        <taxon>Bacteria</taxon>
        <taxon>Pseudomonadati</taxon>
        <taxon>Pseudomonadota</taxon>
        <taxon>Alphaproteobacteria</taxon>
        <taxon>Hyphomicrobiales</taxon>
        <taxon>Rhizobiaceae</taxon>
        <taxon>Rhizobium/Agrobacterium group</taxon>
        <taxon>Rhizobium</taxon>
    </lineage>
</organism>
<dbReference type="InterPro" id="IPR032874">
    <property type="entry name" value="DDE_dom"/>
</dbReference>
<dbReference type="GO" id="GO:0006310">
    <property type="term" value="P:DNA recombination"/>
    <property type="evidence" value="ECO:0007669"/>
    <property type="project" value="UniProtKB-KW"/>
</dbReference>
<reference evidence="5 6" key="1">
    <citation type="submission" date="2020-08" db="EMBL/GenBank/DDBJ databases">
        <title>Genomic Encyclopedia of Type Strains, Phase IV (KMG-V): Genome sequencing to study the core and pangenomes of soil and plant-associated prokaryotes.</title>
        <authorList>
            <person name="Whitman W."/>
        </authorList>
    </citation>
    <scope>NUCLEOTIDE SEQUENCE [LARGE SCALE GENOMIC DNA]</scope>
    <source>
        <strain evidence="5 6">SEMIA 414</strain>
    </source>
</reference>
<evidence type="ECO:0000256" key="2">
    <source>
        <dbReference type="ARBA" id="ARBA00023125"/>
    </source>
</evidence>
<dbReference type="PANTHER" id="PTHR35528">
    <property type="entry name" value="BLL1675 PROTEIN"/>
    <property type="match status" value="1"/>
</dbReference>
<dbReference type="Proteomes" id="UP000533724">
    <property type="component" value="Unassembled WGS sequence"/>
</dbReference>
<evidence type="ECO:0000256" key="3">
    <source>
        <dbReference type="ARBA" id="ARBA00023172"/>
    </source>
</evidence>
<evidence type="ECO:0000313" key="6">
    <source>
        <dbReference type="Proteomes" id="UP000533724"/>
    </source>
</evidence>
<feature type="domain" description="DDE" evidence="4">
    <location>
        <begin position="86"/>
        <end position="177"/>
    </location>
</feature>
<keyword evidence="2" id="KW-0238">DNA-binding</keyword>
<protein>
    <submittedName>
        <fullName evidence="5">Transposase-like protein</fullName>
    </submittedName>
</protein>
<dbReference type="NCBIfam" id="NF033587">
    <property type="entry name" value="transpos_IS6"/>
    <property type="match status" value="1"/>
</dbReference>
<keyword evidence="1" id="KW-0815">Transposition</keyword>
<sequence>MILNAIAEKLKRQSKDDFKGRHFEAWLIVQAVAWYLRYPLSYRDIEEMFGERGFVVDHSTINRWVLAYAPMIEKRLRQFRRPHCGSVGVDETYVKIRGKWRYLYRAIDKHANPMDFLLTAKRDLDAAKRFFRKMLKDEPLLSPNKIGTDGANTFPSTIRTSVDDGLLHPDPAHYVTKR</sequence>
<dbReference type="InterPro" id="IPR047930">
    <property type="entry name" value="Transpos_IS6"/>
</dbReference>
<comment type="caution">
    <text evidence="5">The sequence shown here is derived from an EMBL/GenBank/DDBJ whole genome shotgun (WGS) entry which is preliminary data.</text>
</comment>
<dbReference type="PANTHER" id="PTHR35528:SF3">
    <property type="entry name" value="BLL1675 PROTEIN"/>
    <property type="match status" value="1"/>
</dbReference>
<dbReference type="Pfam" id="PF13610">
    <property type="entry name" value="DDE_Tnp_IS240"/>
    <property type="match status" value="1"/>
</dbReference>
<keyword evidence="3" id="KW-0233">DNA recombination</keyword>
<evidence type="ECO:0000313" key="5">
    <source>
        <dbReference type="EMBL" id="MBB4444209.1"/>
    </source>
</evidence>
<proteinExistence type="predicted"/>
<dbReference type="InterPro" id="IPR052183">
    <property type="entry name" value="IS_Transposase"/>
</dbReference>
<name>A0A7W6UTQ8_9HYPH</name>
<dbReference type="AlphaFoldDB" id="A0A7W6UTQ8"/>
<evidence type="ECO:0000259" key="4">
    <source>
        <dbReference type="Pfam" id="PF13610"/>
    </source>
</evidence>
<gene>
    <name evidence="5" type="ORF">GGE15_007532</name>
</gene>
<dbReference type="GO" id="GO:0003677">
    <property type="term" value="F:DNA binding"/>
    <property type="evidence" value="ECO:0007669"/>
    <property type="project" value="UniProtKB-KW"/>
</dbReference>
<dbReference type="EMBL" id="JACIHI010000057">
    <property type="protein sequence ID" value="MBB4444209.1"/>
    <property type="molecule type" value="Genomic_DNA"/>
</dbReference>
<evidence type="ECO:0000256" key="1">
    <source>
        <dbReference type="ARBA" id="ARBA00022578"/>
    </source>
</evidence>
<accession>A0A7W6UTQ8</accession>
<dbReference type="GO" id="GO:0032196">
    <property type="term" value="P:transposition"/>
    <property type="evidence" value="ECO:0007669"/>
    <property type="project" value="UniProtKB-KW"/>
</dbReference>